<dbReference type="InterPro" id="IPR036388">
    <property type="entry name" value="WH-like_DNA-bd_sf"/>
</dbReference>
<reference evidence="2" key="1">
    <citation type="journal article" date="2000" name="Plasmid">
        <title>Highly conserved DNA sequence present in small plasmids from Selenomonas ruminantium.</title>
        <authorList>
            <person name="Fliegerova K."/>
            <person name="Pazoutova S."/>
            <person name="Pristas P."/>
            <person name="Flint H.J."/>
        </authorList>
    </citation>
    <scope>NUCLEOTIDE SEQUENCE</scope>
    <source>
        <strain evidence="2">JW13</strain>
        <plasmid evidence="2">pJW1</plasmid>
    </source>
</reference>
<feature type="domain" description="Plasmid replication protein RepL" evidence="1">
    <location>
        <begin position="54"/>
        <end position="140"/>
    </location>
</feature>
<dbReference type="Gene3D" id="1.10.10.10">
    <property type="entry name" value="Winged helix-like DNA-binding domain superfamily/Winged helix DNA-binding domain"/>
    <property type="match status" value="1"/>
</dbReference>
<dbReference type="AlphaFoldDB" id="Q9X6N5"/>
<gene>
    <name evidence="2" type="primary">repA</name>
</gene>
<dbReference type="Pfam" id="PF05732">
    <property type="entry name" value="RepL"/>
    <property type="match status" value="1"/>
</dbReference>
<dbReference type="EMBL" id="AF141869">
    <property type="protein sequence ID" value="AAD30138.1"/>
    <property type="molecule type" value="Genomic_DNA"/>
</dbReference>
<protein>
    <submittedName>
        <fullName evidence="2">RepA</fullName>
    </submittedName>
</protein>
<dbReference type="SUPFAM" id="SSF46785">
    <property type="entry name" value="Winged helix' DNA-binding domain"/>
    <property type="match status" value="1"/>
</dbReference>
<geneLocation type="plasmid" evidence="2">
    <name>pJW1</name>
</geneLocation>
<dbReference type="InterPro" id="IPR008813">
    <property type="entry name" value="Plasmid_replication_RepL"/>
</dbReference>
<accession>Q9X6N5</accession>
<dbReference type="RefSeq" id="WP_011117219.1">
    <property type="nucleotide sequence ID" value="NC_004962.1"/>
</dbReference>
<organism evidence="2">
    <name type="scientific">Selenomonas ruminantium</name>
    <dbReference type="NCBI Taxonomy" id="971"/>
    <lineage>
        <taxon>Bacteria</taxon>
        <taxon>Bacillati</taxon>
        <taxon>Bacillota</taxon>
        <taxon>Negativicutes</taxon>
        <taxon>Selenomonadales</taxon>
        <taxon>Selenomonadaceae</taxon>
        <taxon>Selenomonas</taxon>
    </lineage>
</organism>
<proteinExistence type="predicted"/>
<evidence type="ECO:0000259" key="1">
    <source>
        <dbReference type="Pfam" id="PF05732"/>
    </source>
</evidence>
<name>Q9X6N5_SELRU</name>
<evidence type="ECO:0000313" key="2">
    <source>
        <dbReference type="EMBL" id="AAD30138.1"/>
    </source>
</evidence>
<keyword evidence="2" id="KW-0614">Plasmid</keyword>
<dbReference type="GO" id="GO:0006276">
    <property type="term" value="P:plasmid maintenance"/>
    <property type="evidence" value="ECO:0007669"/>
    <property type="project" value="InterPro"/>
</dbReference>
<dbReference type="GO" id="GO:0006260">
    <property type="term" value="P:DNA replication"/>
    <property type="evidence" value="ECO:0007669"/>
    <property type="project" value="InterPro"/>
</dbReference>
<sequence length="146" mass="16526">MENLDTKVIPLPTERECTVVLGADGEVKGYINKPRFNKLGREYFVGFKSGLEGLASMDLTGEQYKVLMYLFSRLDFDNFLKVPQKEISEKLNLHKSNVSKAIKKLAELDVIAVGPMAGHSKTYRLNPRIAHRGLRTTKKPLFSMTH</sequence>
<dbReference type="InterPro" id="IPR036390">
    <property type="entry name" value="WH_DNA-bd_sf"/>
</dbReference>